<reference evidence="2 3" key="1">
    <citation type="submission" date="2018-04" db="EMBL/GenBank/DDBJ databases">
        <authorList>
            <person name="Hagen T."/>
        </authorList>
    </citation>
    <scope>NUCLEOTIDE SEQUENCE [LARGE SCALE GENOMIC DNA]</scope>
    <source>
        <strain evidence="2 3">TPD7009</strain>
    </source>
</reference>
<dbReference type="AlphaFoldDB" id="A0AA92C564"/>
<evidence type="ECO:0008006" key="4">
    <source>
        <dbReference type="Google" id="ProtNLM"/>
    </source>
</evidence>
<accession>A0AA92C564</accession>
<feature type="transmembrane region" description="Helical" evidence="1">
    <location>
        <begin position="12"/>
        <end position="34"/>
    </location>
</feature>
<keyword evidence="1" id="KW-0812">Transmembrane</keyword>
<keyword evidence="1" id="KW-0472">Membrane</keyword>
<evidence type="ECO:0000313" key="2">
    <source>
        <dbReference type="EMBL" id="PVE55256.1"/>
    </source>
</evidence>
<protein>
    <recommendedName>
        <fullName evidence="4">CHASE4 domain-containing protein</fullName>
    </recommendedName>
</protein>
<evidence type="ECO:0000313" key="3">
    <source>
        <dbReference type="Proteomes" id="UP000244335"/>
    </source>
</evidence>
<dbReference type="Proteomes" id="UP000244335">
    <property type="component" value="Unassembled WGS sequence"/>
</dbReference>
<dbReference type="RefSeq" id="WP_116493563.1">
    <property type="nucleotide sequence ID" value="NZ_QDFR01000002.1"/>
</dbReference>
<comment type="caution">
    <text evidence="2">The sequence shown here is derived from an EMBL/GenBank/DDBJ whole genome shotgun (WGS) entry which is preliminary data.</text>
</comment>
<evidence type="ECO:0000256" key="1">
    <source>
        <dbReference type="SAM" id="Phobius"/>
    </source>
</evidence>
<keyword evidence="1" id="KW-1133">Transmembrane helix</keyword>
<sequence length="103" mass="11435">MTARLNHFKLVGPVAVIVGLLLLGLAAVLFFGAARLDEEAKVRQETLVKRNVAIWISDMEVVLTSWTIWDEAIDKLNNNFDLSWASEILASPSSARRTCARLP</sequence>
<organism evidence="2 3">
    <name type="scientific">Rhizobium rhizogenes</name>
    <name type="common">Agrobacterium rhizogenes</name>
    <dbReference type="NCBI Taxonomy" id="359"/>
    <lineage>
        <taxon>Bacteria</taxon>
        <taxon>Pseudomonadati</taxon>
        <taxon>Pseudomonadota</taxon>
        <taxon>Alphaproteobacteria</taxon>
        <taxon>Hyphomicrobiales</taxon>
        <taxon>Rhizobiaceae</taxon>
        <taxon>Rhizobium/Agrobacterium group</taxon>
        <taxon>Rhizobium</taxon>
    </lineage>
</organism>
<gene>
    <name evidence="2" type="ORF">DC430_08590</name>
</gene>
<proteinExistence type="predicted"/>
<dbReference type="EMBL" id="QDFR01000002">
    <property type="protein sequence ID" value="PVE55256.1"/>
    <property type="molecule type" value="Genomic_DNA"/>
</dbReference>
<name>A0AA92C564_RHIRH</name>